<protein>
    <recommendedName>
        <fullName evidence="4">DUF3806 domain-containing protein</fullName>
    </recommendedName>
</protein>
<dbReference type="Proteomes" id="UP001317322">
    <property type="component" value="Chromosome"/>
</dbReference>
<feature type="region of interest" description="Disordered" evidence="1">
    <location>
        <begin position="295"/>
        <end position="323"/>
    </location>
</feature>
<evidence type="ECO:0000313" key="3">
    <source>
        <dbReference type="Proteomes" id="UP001317322"/>
    </source>
</evidence>
<evidence type="ECO:0008006" key="4">
    <source>
        <dbReference type="Google" id="ProtNLM"/>
    </source>
</evidence>
<feature type="compositionally biased region" description="Basic and acidic residues" evidence="1">
    <location>
        <begin position="309"/>
        <end position="323"/>
    </location>
</feature>
<organism evidence="2 3">
    <name type="scientific">Cellulomonas wangsupingiae</name>
    <dbReference type="NCBI Taxonomy" id="2968085"/>
    <lineage>
        <taxon>Bacteria</taxon>
        <taxon>Bacillati</taxon>
        <taxon>Actinomycetota</taxon>
        <taxon>Actinomycetes</taxon>
        <taxon>Micrococcales</taxon>
        <taxon>Cellulomonadaceae</taxon>
        <taxon>Cellulomonas</taxon>
    </lineage>
</organism>
<accession>A0ABY5K5I8</accession>
<dbReference type="EMBL" id="CP101989">
    <property type="protein sequence ID" value="UUI65719.1"/>
    <property type="molecule type" value="Genomic_DNA"/>
</dbReference>
<gene>
    <name evidence="2" type="ORF">NP075_02995</name>
</gene>
<sequence length="446" mass="46126">MDTVSPAIAARSAAPTGPVLARSLTPGEAAHLDRLRDWLRHDGTDAQDVDALDARWERLLLTHPADAPAPAGVAAAIGIAVGDVLVASVTGAVWMMCPGPEGATPGVLLPARPHMPVLPVLDAHARWRVRSPRWTVDYAERAAAHLRAGRLEVPTPHPAPGTPEVDTAAATPGIGSLPAVTDASSTESAAWEAAFADEAQPSAPPPSAPQDAAPWVPVFVDDTHGRLPARTTTPPAGTPHVPAPPEPEVWTPTFVDRRTEAPDDQAPPPVVAPLDPVAPPAPVAPPVVPPLAADEASSAVTPGRGIAVHTDRPLTPEDLPHRPSERVQDLALRALELALDRAVRDATGCAPFVLVREGDDIEVLDFAPSASGLAEAREAARSGGYTAAAVAWTSHADATRPFPRVVVDASAPGRPGIRVAHSFAHDEDGGREVGGPQVVGQSAPVL</sequence>
<evidence type="ECO:0000256" key="1">
    <source>
        <dbReference type="SAM" id="MobiDB-lite"/>
    </source>
</evidence>
<proteinExistence type="predicted"/>
<evidence type="ECO:0000313" key="2">
    <source>
        <dbReference type="EMBL" id="UUI65719.1"/>
    </source>
</evidence>
<dbReference type="RefSeq" id="WP_227566251.1">
    <property type="nucleotide sequence ID" value="NZ_CP101989.1"/>
</dbReference>
<feature type="compositionally biased region" description="Low complexity" evidence="1">
    <location>
        <begin position="226"/>
        <end position="240"/>
    </location>
</feature>
<feature type="region of interest" description="Disordered" evidence="1">
    <location>
        <begin position="224"/>
        <end position="250"/>
    </location>
</feature>
<feature type="region of interest" description="Disordered" evidence="1">
    <location>
        <begin position="425"/>
        <end position="446"/>
    </location>
</feature>
<name>A0ABY5K5I8_9CELL</name>
<keyword evidence="3" id="KW-1185">Reference proteome</keyword>
<reference evidence="2 3" key="1">
    <citation type="submission" date="2022-07" db="EMBL/GenBank/DDBJ databases">
        <title>Novel species in genus cellulomonas.</title>
        <authorList>
            <person name="Ye L."/>
        </authorList>
    </citation>
    <scope>NUCLEOTIDE SEQUENCE [LARGE SCALE GENOMIC DNA]</scope>
    <source>
        <strain evidence="3">zg-Y908</strain>
    </source>
</reference>